<dbReference type="PANTHER" id="PTHR43537:SF5">
    <property type="entry name" value="UXU OPERON TRANSCRIPTIONAL REGULATOR"/>
    <property type="match status" value="1"/>
</dbReference>
<sequence length="324" mass="34979">MVLFLFLIAPFSKIERAMGAAFLTISQAPTANGLHSPNMKPVSPPPPKSPVPRVTARLSEQLADALTASISDGQFEVGQRLPTEGQLTERFSVSRTVVREALSRLKMLGLIESRQGSGAYVMQRLSTLKTQLVLTPDGSIDAVMQMVEVRRALEAESAGLAASRRTAQDIRHIKSALLKLERAVAEGGDGVLQDVAFHSAIATAARNPFLLATLAYLNQFLLDATRVTRANEAIRADFAQQVLSEHDLIVKAIVAGDSDAARDAGAAHMVNAARRIRSADPSFWQVQGSQLASRLLVELDLPLVMDKPKRKNPSARKTPSNTST</sequence>
<feature type="domain" description="HTH gntR-type" evidence="4">
    <location>
        <begin position="56"/>
        <end position="124"/>
    </location>
</feature>
<dbReference type="SMART" id="SM00895">
    <property type="entry name" value="FCD"/>
    <property type="match status" value="1"/>
</dbReference>
<dbReference type="CDD" id="cd07377">
    <property type="entry name" value="WHTH_GntR"/>
    <property type="match status" value="1"/>
</dbReference>
<dbReference type="SUPFAM" id="SSF48008">
    <property type="entry name" value="GntR ligand-binding domain-like"/>
    <property type="match status" value="1"/>
</dbReference>
<keyword evidence="6" id="KW-1185">Reference proteome</keyword>
<keyword evidence="1" id="KW-0805">Transcription regulation</keyword>
<evidence type="ECO:0000256" key="1">
    <source>
        <dbReference type="ARBA" id="ARBA00023015"/>
    </source>
</evidence>
<dbReference type="KEGG" id="pvac:HC248_01549"/>
<dbReference type="PANTHER" id="PTHR43537">
    <property type="entry name" value="TRANSCRIPTIONAL REGULATOR, GNTR FAMILY"/>
    <property type="match status" value="1"/>
</dbReference>
<keyword evidence="2" id="KW-0238">DNA-binding</keyword>
<evidence type="ECO:0000313" key="6">
    <source>
        <dbReference type="Proteomes" id="UP000502041"/>
    </source>
</evidence>
<dbReference type="Pfam" id="PF07729">
    <property type="entry name" value="FCD"/>
    <property type="match status" value="1"/>
</dbReference>
<reference evidence="5 6" key="1">
    <citation type="submission" date="2020-04" db="EMBL/GenBank/DDBJ databases">
        <title>Complete genome of a Psychrophilic, Marine, Gas Vacuolate Bacterium Polaromonas vacuolata KCTC 22033T.</title>
        <authorList>
            <person name="Hwang K."/>
            <person name="Kim K.M."/>
        </authorList>
    </citation>
    <scope>NUCLEOTIDE SEQUENCE [LARGE SCALE GENOMIC DNA]</scope>
    <source>
        <strain evidence="5 6">KCTC 22033</strain>
    </source>
</reference>
<dbReference type="SUPFAM" id="SSF46785">
    <property type="entry name" value="Winged helix' DNA-binding domain"/>
    <property type="match status" value="1"/>
</dbReference>
<dbReference type="Pfam" id="PF00392">
    <property type="entry name" value="GntR"/>
    <property type="match status" value="1"/>
</dbReference>
<evidence type="ECO:0000256" key="3">
    <source>
        <dbReference type="ARBA" id="ARBA00023163"/>
    </source>
</evidence>
<organism evidence="5 6">
    <name type="scientific">Polaromonas vacuolata</name>
    <dbReference type="NCBI Taxonomy" id="37448"/>
    <lineage>
        <taxon>Bacteria</taxon>
        <taxon>Pseudomonadati</taxon>
        <taxon>Pseudomonadota</taxon>
        <taxon>Betaproteobacteria</taxon>
        <taxon>Burkholderiales</taxon>
        <taxon>Comamonadaceae</taxon>
        <taxon>Polaromonas</taxon>
    </lineage>
</organism>
<accession>A0A6H2H8Z9</accession>
<evidence type="ECO:0000259" key="4">
    <source>
        <dbReference type="PROSITE" id="PS50949"/>
    </source>
</evidence>
<dbReference type="Gene3D" id="1.10.10.10">
    <property type="entry name" value="Winged helix-like DNA-binding domain superfamily/Winged helix DNA-binding domain"/>
    <property type="match status" value="1"/>
</dbReference>
<dbReference type="InterPro" id="IPR036388">
    <property type="entry name" value="WH-like_DNA-bd_sf"/>
</dbReference>
<dbReference type="InterPro" id="IPR008920">
    <property type="entry name" value="TF_FadR/GntR_C"/>
</dbReference>
<dbReference type="GO" id="GO:0003700">
    <property type="term" value="F:DNA-binding transcription factor activity"/>
    <property type="evidence" value="ECO:0007669"/>
    <property type="project" value="InterPro"/>
</dbReference>
<dbReference type="AlphaFoldDB" id="A0A6H2H8Z9"/>
<dbReference type="PROSITE" id="PS50949">
    <property type="entry name" value="HTH_GNTR"/>
    <property type="match status" value="1"/>
</dbReference>
<dbReference type="SMART" id="SM00345">
    <property type="entry name" value="HTH_GNTR"/>
    <property type="match status" value="1"/>
</dbReference>
<evidence type="ECO:0000256" key="2">
    <source>
        <dbReference type="ARBA" id="ARBA00023125"/>
    </source>
</evidence>
<dbReference type="InterPro" id="IPR000524">
    <property type="entry name" value="Tscrpt_reg_HTH_GntR"/>
</dbReference>
<dbReference type="Proteomes" id="UP000502041">
    <property type="component" value="Chromosome"/>
</dbReference>
<keyword evidence="3" id="KW-0804">Transcription</keyword>
<proteinExistence type="predicted"/>
<dbReference type="PRINTS" id="PR00035">
    <property type="entry name" value="HTHGNTR"/>
</dbReference>
<dbReference type="GO" id="GO:0003677">
    <property type="term" value="F:DNA binding"/>
    <property type="evidence" value="ECO:0007669"/>
    <property type="project" value="UniProtKB-KW"/>
</dbReference>
<dbReference type="EMBL" id="CP051461">
    <property type="protein sequence ID" value="QJC56247.1"/>
    <property type="molecule type" value="Genomic_DNA"/>
</dbReference>
<name>A0A6H2H8Z9_9BURK</name>
<dbReference type="InterPro" id="IPR011711">
    <property type="entry name" value="GntR_C"/>
</dbReference>
<evidence type="ECO:0000313" key="5">
    <source>
        <dbReference type="EMBL" id="QJC56247.1"/>
    </source>
</evidence>
<gene>
    <name evidence="5" type="primary">lutR_2</name>
    <name evidence="5" type="ORF">HC248_01549</name>
</gene>
<dbReference type="Gene3D" id="1.20.120.530">
    <property type="entry name" value="GntR ligand-binding domain-like"/>
    <property type="match status" value="1"/>
</dbReference>
<protein>
    <submittedName>
        <fullName evidence="5">HTH-type transcriptional regulator LutR</fullName>
    </submittedName>
</protein>
<dbReference type="InterPro" id="IPR036390">
    <property type="entry name" value="WH_DNA-bd_sf"/>
</dbReference>